<dbReference type="EMBL" id="CP045857">
    <property type="protein sequence ID" value="QIJ03157.1"/>
    <property type="molecule type" value="Genomic_DNA"/>
</dbReference>
<protein>
    <submittedName>
        <fullName evidence="2">DUF2799 domain-containing protein</fullName>
    </submittedName>
</protein>
<dbReference type="Proteomes" id="UP000502117">
    <property type="component" value="Chromosome"/>
</dbReference>
<gene>
    <name evidence="2" type="ORF">GII14_02535</name>
</gene>
<accession>A0A6G7LMZ6</accession>
<reference evidence="2 3" key="1">
    <citation type="submission" date="2019-11" db="EMBL/GenBank/DDBJ databases">
        <title>Complete Genome Sequence of Shewanella chilikensis Strain DC57, Isolated from Corroded Seal Rings at a floating production facility in Australia.</title>
        <authorList>
            <person name="Salgar-Chaparro S.J."/>
            <person name="Castillo-Villamizar G.A."/>
            <person name="Poehlein A."/>
            <person name="Daniel R."/>
            <person name="Machuca L."/>
        </authorList>
    </citation>
    <scope>NUCLEOTIDE SEQUENCE [LARGE SCALE GENOMIC DNA]</scope>
    <source>
        <strain evidence="2 3">DC57</strain>
    </source>
</reference>
<organism evidence="2 3">
    <name type="scientific">Shewanella chilikensis</name>
    <dbReference type="NCBI Taxonomy" id="558541"/>
    <lineage>
        <taxon>Bacteria</taxon>
        <taxon>Pseudomonadati</taxon>
        <taxon>Pseudomonadota</taxon>
        <taxon>Gammaproteobacteria</taxon>
        <taxon>Alteromonadales</taxon>
        <taxon>Shewanellaceae</taxon>
        <taxon>Shewanella</taxon>
    </lineage>
</organism>
<dbReference type="InterPro" id="IPR021242">
    <property type="entry name" value="DUF2799"/>
</dbReference>
<evidence type="ECO:0000313" key="3">
    <source>
        <dbReference type="Proteomes" id="UP000502117"/>
    </source>
</evidence>
<evidence type="ECO:0000256" key="1">
    <source>
        <dbReference type="SAM" id="Coils"/>
    </source>
</evidence>
<dbReference type="Pfam" id="PF10973">
    <property type="entry name" value="DUF2799"/>
    <property type="match status" value="1"/>
</dbReference>
<sequence length="182" mass="21008">MKYQNILLALSALMLTQCSSLDLNQCQNSDWFSLGLQDGNNGAHASRVNDYAEDCAEFGIRVDHGEWRDGYLQGLQNYCQPENGYRVGLAGEGYAGVCSSNAFVEQYNAGYRQYQLNKRADEIRSRLRQIDYQIRDLDQKLVSMTDKASTLEKKKQLLNEKDKLVNELRYLQVPDVQFRWQF</sequence>
<feature type="coiled-coil region" evidence="1">
    <location>
        <begin position="134"/>
        <end position="167"/>
    </location>
</feature>
<dbReference type="RefSeq" id="WP_165564402.1">
    <property type="nucleotide sequence ID" value="NZ_CP045857.1"/>
</dbReference>
<dbReference type="KEGG" id="schk:GII14_02535"/>
<dbReference type="GeneID" id="99798714"/>
<dbReference type="AlphaFoldDB" id="A0A6G7LMZ6"/>
<proteinExistence type="predicted"/>
<keyword evidence="1" id="KW-0175">Coiled coil</keyword>
<name>A0A6G7LMZ6_9GAMM</name>
<evidence type="ECO:0000313" key="2">
    <source>
        <dbReference type="EMBL" id="QIJ03157.1"/>
    </source>
</evidence>